<dbReference type="AlphaFoldDB" id="A0A9P6E804"/>
<comment type="caution">
    <text evidence="2">The sequence shown here is derived from an EMBL/GenBank/DDBJ whole genome shotgun (WGS) entry which is preliminary data.</text>
</comment>
<keyword evidence="3" id="KW-1185">Reference proteome</keyword>
<dbReference type="Proteomes" id="UP000807306">
    <property type="component" value="Unassembled WGS sequence"/>
</dbReference>
<dbReference type="EMBL" id="MU157906">
    <property type="protein sequence ID" value="KAF9524034.1"/>
    <property type="molecule type" value="Genomic_DNA"/>
</dbReference>
<protein>
    <submittedName>
        <fullName evidence="2">Uncharacterized protein</fullName>
    </submittedName>
</protein>
<feature type="compositionally biased region" description="Low complexity" evidence="1">
    <location>
        <begin position="117"/>
        <end position="132"/>
    </location>
</feature>
<reference evidence="2" key="1">
    <citation type="submission" date="2020-11" db="EMBL/GenBank/DDBJ databases">
        <authorList>
            <consortium name="DOE Joint Genome Institute"/>
            <person name="Ahrendt S."/>
            <person name="Riley R."/>
            <person name="Andreopoulos W."/>
            <person name="Labutti K."/>
            <person name="Pangilinan J."/>
            <person name="Ruiz-Duenas F.J."/>
            <person name="Barrasa J.M."/>
            <person name="Sanchez-Garcia M."/>
            <person name="Camarero S."/>
            <person name="Miyauchi S."/>
            <person name="Serrano A."/>
            <person name="Linde D."/>
            <person name="Babiker R."/>
            <person name="Drula E."/>
            <person name="Ayuso-Fernandez I."/>
            <person name="Pacheco R."/>
            <person name="Padilla G."/>
            <person name="Ferreira P."/>
            <person name="Barriuso J."/>
            <person name="Kellner H."/>
            <person name="Castanera R."/>
            <person name="Alfaro M."/>
            <person name="Ramirez L."/>
            <person name="Pisabarro A.G."/>
            <person name="Kuo A."/>
            <person name="Tritt A."/>
            <person name="Lipzen A."/>
            <person name="He G."/>
            <person name="Yan M."/>
            <person name="Ng V."/>
            <person name="Cullen D."/>
            <person name="Martin F."/>
            <person name="Rosso M.-N."/>
            <person name="Henrissat B."/>
            <person name="Hibbett D."/>
            <person name="Martinez A.T."/>
            <person name="Grigoriev I.V."/>
        </authorList>
    </citation>
    <scope>NUCLEOTIDE SEQUENCE</scope>
    <source>
        <strain evidence="2">CBS 506.95</strain>
    </source>
</reference>
<organism evidence="2 3">
    <name type="scientific">Crepidotus variabilis</name>
    <dbReference type="NCBI Taxonomy" id="179855"/>
    <lineage>
        <taxon>Eukaryota</taxon>
        <taxon>Fungi</taxon>
        <taxon>Dikarya</taxon>
        <taxon>Basidiomycota</taxon>
        <taxon>Agaricomycotina</taxon>
        <taxon>Agaricomycetes</taxon>
        <taxon>Agaricomycetidae</taxon>
        <taxon>Agaricales</taxon>
        <taxon>Agaricineae</taxon>
        <taxon>Crepidotaceae</taxon>
        <taxon>Crepidotus</taxon>
    </lineage>
</organism>
<evidence type="ECO:0000313" key="3">
    <source>
        <dbReference type="Proteomes" id="UP000807306"/>
    </source>
</evidence>
<feature type="compositionally biased region" description="Polar residues" evidence="1">
    <location>
        <begin position="37"/>
        <end position="63"/>
    </location>
</feature>
<accession>A0A9P6E804</accession>
<feature type="region of interest" description="Disordered" evidence="1">
    <location>
        <begin position="1"/>
        <end position="71"/>
    </location>
</feature>
<sequence length="325" mass="35389">MALPIPSRSGPAAGTVRKKTIFQKTATPVGKLESGNHKSMSISSFKHESPTSPGSVSATTESQRAAGRSEGVMVIDDPVDFLYEASPKARIPTSTKYLPVHADRPRPSILTRNPVPSTSSTGLVSGVSGLTVQDRDEAQERTALATRSTLGPPPAKNPDNPQLIENAHMLGLEQPSTTSQSMSTTPQIQIKTGTKSLVQPRHTPHPALLPYWINARHTNDVTKPDVWTLASTGHLLTNRARRRAYTPSYPALESDIPPPITASKRRKFIAVPLKQELSSLPSLSQLSREDLEVLGRRPPSPMYFKVGEWIREKKDAMVLEDGGFD</sequence>
<evidence type="ECO:0000256" key="1">
    <source>
        <dbReference type="SAM" id="MobiDB-lite"/>
    </source>
</evidence>
<name>A0A9P6E804_9AGAR</name>
<proteinExistence type="predicted"/>
<evidence type="ECO:0000313" key="2">
    <source>
        <dbReference type="EMBL" id="KAF9524034.1"/>
    </source>
</evidence>
<feature type="region of interest" description="Disordered" evidence="1">
    <location>
        <begin position="104"/>
        <end position="162"/>
    </location>
</feature>
<gene>
    <name evidence="2" type="ORF">CPB83DRAFT_861964</name>
</gene>